<dbReference type="Proteomes" id="UP000885830">
    <property type="component" value="Unassembled WGS sequence"/>
</dbReference>
<dbReference type="EMBL" id="DRMJ01000022">
    <property type="protein sequence ID" value="HHL42069.1"/>
    <property type="molecule type" value="Genomic_DNA"/>
</dbReference>
<evidence type="ECO:0000313" key="2">
    <source>
        <dbReference type="EMBL" id="HHL42069.1"/>
    </source>
</evidence>
<dbReference type="NCBIfam" id="NF047637">
    <property type="entry name" value="lipo_CC0125"/>
    <property type="match status" value="1"/>
</dbReference>
<organism evidence="2">
    <name type="scientific">Hellea balneolensis</name>
    <dbReference type="NCBI Taxonomy" id="287478"/>
    <lineage>
        <taxon>Bacteria</taxon>
        <taxon>Pseudomonadati</taxon>
        <taxon>Pseudomonadota</taxon>
        <taxon>Alphaproteobacteria</taxon>
        <taxon>Maricaulales</taxon>
        <taxon>Robiginitomaculaceae</taxon>
        <taxon>Hellea</taxon>
    </lineage>
</organism>
<feature type="signal peptide" evidence="1">
    <location>
        <begin position="1"/>
        <end position="24"/>
    </location>
</feature>
<evidence type="ECO:0008006" key="3">
    <source>
        <dbReference type="Google" id="ProtNLM"/>
    </source>
</evidence>
<accession>A0A7C5LT04</accession>
<gene>
    <name evidence="2" type="ORF">ENJ42_00495</name>
</gene>
<keyword evidence="1" id="KW-0732">Signal</keyword>
<comment type="caution">
    <text evidence="2">The sequence shown here is derived from an EMBL/GenBank/DDBJ whole genome shotgun (WGS) entry which is preliminary data.</text>
</comment>
<sequence length="169" mass="17832">MPIKHVIFVSILALSACATGPVQYGPAVGSGYGFATSQIESDRFQISYTARNEDEAQNMALLRAAEVTLDQGKRYFRVVGRETRGNTNSRSPISTSLGIGIGSGGYYGGGTRTNVGLGIGVYDLARALNGNKVTAAFEILTGDGGHPDAPNVYDARSVMDALRPRAQSQ</sequence>
<evidence type="ECO:0000256" key="1">
    <source>
        <dbReference type="SAM" id="SignalP"/>
    </source>
</evidence>
<proteinExistence type="predicted"/>
<reference evidence="2" key="1">
    <citation type="journal article" date="2020" name="mSystems">
        <title>Genome- and Community-Level Interaction Insights into Carbon Utilization and Element Cycling Functions of Hydrothermarchaeota in Hydrothermal Sediment.</title>
        <authorList>
            <person name="Zhou Z."/>
            <person name="Liu Y."/>
            <person name="Xu W."/>
            <person name="Pan J."/>
            <person name="Luo Z.H."/>
            <person name="Li M."/>
        </authorList>
    </citation>
    <scope>NUCLEOTIDE SEQUENCE [LARGE SCALE GENOMIC DNA]</scope>
    <source>
        <strain evidence="2">HyVt-485</strain>
    </source>
</reference>
<name>A0A7C5LT04_9PROT</name>
<protein>
    <recommendedName>
        <fullName evidence="3">DUF4136 domain-containing protein</fullName>
    </recommendedName>
</protein>
<dbReference type="AlphaFoldDB" id="A0A7C5LT04"/>
<feature type="chain" id="PRO_5027707125" description="DUF4136 domain-containing protein" evidence="1">
    <location>
        <begin position="25"/>
        <end position="169"/>
    </location>
</feature>
<dbReference type="PROSITE" id="PS51257">
    <property type="entry name" value="PROKAR_LIPOPROTEIN"/>
    <property type="match status" value="1"/>
</dbReference>